<dbReference type="PANTHER" id="PTHR42905:SF16">
    <property type="entry name" value="CARBOXYPHOSPHONOENOLPYRUVATE PHOSPHONOMUTASE-LIKE PROTEIN (AFU_ORTHOLOGUE AFUA_5G07230)"/>
    <property type="match status" value="1"/>
</dbReference>
<sequence>MPQQALSQQVLQDRATALLALHQPGNPVVLPTVWDAWSAKTAVEAGFEALTLGSHPVADSVGKADGEGMAYDELTARVAQICGAVDVPISVDIESGYGETPQRLIDGLLAAGAVGLNIEDTVHREGKRLRSAEEHAALVGELRKAADAAGVHVVINARTDLFLREDGSEADRVERAVARLKLAADAGADCLYPVGRHDPETMRRLTSELPLPVNAIAIPETDDPASFGPLGVGRISFGPFLQRALTGTVNELLVRWR</sequence>
<gene>
    <name evidence="1" type="ORF">BST13_02160</name>
</gene>
<dbReference type="STRING" id="1927124.BST13_02160"/>
<reference evidence="1 2" key="1">
    <citation type="submission" date="2017-02" db="EMBL/GenBank/DDBJ databases">
        <title>The new phylogeny of genus Mycobacterium.</title>
        <authorList>
            <person name="Tortoli E."/>
            <person name="Trovato A."/>
            <person name="Cirillo D.M."/>
        </authorList>
    </citation>
    <scope>NUCLEOTIDE SEQUENCE [LARGE SCALE GENOMIC DNA]</scope>
    <source>
        <strain evidence="1 2">RW6</strain>
    </source>
</reference>
<dbReference type="RefSeq" id="WP_083160721.1">
    <property type="nucleotide sequence ID" value="NZ_MVHF01000002.1"/>
</dbReference>
<accession>A0A1X0BAQ4</accession>
<dbReference type="InterPro" id="IPR039556">
    <property type="entry name" value="ICL/PEPM"/>
</dbReference>
<dbReference type="CDD" id="cd00377">
    <property type="entry name" value="ICL_PEPM"/>
    <property type="match status" value="1"/>
</dbReference>
<organism evidence="1 2">
    <name type="scientific">Mycobacterium aquaticum</name>
    <dbReference type="NCBI Taxonomy" id="1927124"/>
    <lineage>
        <taxon>Bacteria</taxon>
        <taxon>Bacillati</taxon>
        <taxon>Actinomycetota</taxon>
        <taxon>Actinomycetes</taxon>
        <taxon>Mycobacteriales</taxon>
        <taxon>Mycobacteriaceae</taxon>
        <taxon>Mycobacterium</taxon>
    </lineage>
</organism>
<dbReference type="InterPro" id="IPR040442">
    <property type="entry name" value="Pyrv_kinase-like_dom_sf"/>
</dbReference>
<evidence type="ECO:0000313" key="1">
    <source>
        <dbReference type="EMBL" id="ORA39384.1"/>
    </source>
</evidence>
<dbReference type="Pfam" id="PF13714">
    <property type="entry name" value="PEP_mutase"/>
    <property type="match status" value="1"/>
</dbReference>
<dbReference type="SUPFAM" id="SSF51621">
    <property type="entry name" value="Phosphoenolpyruvate/pyruvate domain"/>
    <property type="match status" value="1"/>
</dbReference>
<dbReference type="InterPro" id="IPR015813">
    <property type="entry name" value="Pyrv/PenolPyrv_kinase-like_dom"/>
</dbReference>
<dbReference type="AlphaFoldDB" id="A0A1X0BAQ4"/>
<dbReference type="GO" id="GO:0003824">
    <property type="term" value="F:catalytic activity"/>
    <property type="evidence" value="ECO:0007669"/>
    <property type="project" value="InterPro"/>
</dbReference>
<evidence type="ECO:0000313" key="2">
    <source>
        <dbReference type="Proteomes" id="UP000192448"/>
    </source>
</evidence>
<dbReference type="Gene3D" id="3.20.20.60">
    <property type="entry name" value="Phosphoenolpyruvate-binding domains"/>
    <property type="match status" value="1"/>
</dbReference>
<protein>
    <submittedName>
        <fullName evidence="1">Phosphonomutase</fullName>
    </submittedName>
</protein>
<proteinExistence type="predicted"/>
<dbReference type="Proteomes" id="UP000192448">
    <property type="component" value="Unassembled WGS sequence"/>
</dbReference>
<name>A0A1X0BAQ4_9MYCO</name>
<keyword evidence="2" id="KW-1185">Reference proteome</keyword>
<comment type="caution">
    <text evidence="1">The sequence shown here is derived from an EMBL/GenBank/DDBJ whole genome shotgun (WGS) entry which is preliminary data.</text>
</comment>
<dbReference type="OrthoDB" id="9780430at2"/>
<dbReference type="PANTHER" id="PTHR42905">
    <property type="entry name" value="PHOSPHOENOLPYRUVATE CARBOXYLASE"/>
    <property type="match status" value="1"/>
</dbReference>
<dbReference type="EMBL" id="MVHF01000002">
    <property type="protein sequence ID" value="ORA39384.1"/>
    <property type="molecule type" value="Genomic_DNA"/>
</dbReference>